<dbReference type="Proteomes" id="UP000807469">
    <property type="component" value="Unassembled WGS sequence"/>
</dbReference>
<dbReference type="EMBL" id="MU155196">
    <property type="protein sequence ID" value="KAF9480317.1"/>
    <property type="molecule type" value="Genomic_DNA"/>
</dbReference>
<gene>
    <name evidence="2" type="ORF">BDN70DRAFT_931787</name>
</gene>
<sequence>MQFKLIASILFIFVAQGLAAPNPQETDVVYRCHTSAAPTRHGTAVVREARLSADTAVLPNCFASSLLGNIRTFGNMCHSGTTAYYPFIFGRHYKRAESPFDLMGLGWDSDYRDIILPGIFHTVPQGLLIEKVAKKALFTSVAGSIVAGSDDVCSHSSTAVNIPVEILIPTSLDI</sequence>
<evidence type="ECO:0000313" key="3">
    <source>
        <dbReference type="Proteomes" id="UP000807469"/>
    </source>
</evidence>
<evidence type="ECO:0000256" key="1">
    <source>
        <dbReference type="SAM" id="SignalP"/>
    </source>
</evidence>
<proteinExistence type="predicted"/>
<feature type="chain" id="PRO_5040202860" evidence="1">
    <location>
        <begin position="20"/>
        <end position="174"/>
    </location>
</feature>
<dbReference type="AlphaFoldDB" id="A0A9P5Z386"/>
<keyword evidence="3" id="KW-1185">Reference proteome</keyword>
<accession>A0A9P5Z386</accession>
<protein>
    <submittedName>
        <fullName evidence="2">Uncharacterized protein</fullName>
    </submittedName>
</protein>
<feature type="signal peptide" evidence="1">
    <location>
        <begin position="1"/>
        <end position="19"/>
    </location>
</feature>
<evidence type="ECO:0000313" key="2">
    <source>
        <dbReference type="EMBL" id="KAF9480317.1"/>
    </source>
</evidence>
<organism evidence="2 3">
    <name type="scientific">Pholiota conissans</name>
    <dbReference type="NCBI Taxonomy" id="109636"/>
    <lineage>
        <taxon>Eukaryota</taxon>
        <taxon>Fungi</taxon>
        <taxon>Dikarya</taxon>
        <taxon>Basidiomycota</taxon>
        <taxon>Agaricomycotina</taxon>
        <taxon>Agaricomycetes</taxon>
        <taxon>Agaricomycetidae</taxon>
        <taxon>Agaricales</taxon>
        <taxon>Agaricineae</taxon>
        <taxon>Strophariaceae</taxon>
        <taxon>Pholiota</taxon>
    </lineage>
</organism>
<comment type="caution">
    <text evidence="2">The sequence shown here is derived from an EMBL/GenBank/DDBJ whole genome shotgun (WGS) entry which is preliminary data.</text>
</comment>
<keyword evidence="1" id="KW-0732">Signal</keyword>
<reference evidence="2" key="1">
    <citation type="submission" date="2020-11" db="EMBL/GenBank/DDBJ databases">
        <authorList>
            <consortium name="DOE Joint Genome Institute"/>
            <person name="Ahrendt S."/>
            <person name="Riley R."/>
            <person name="Andreopoulos W."/>
            <person name="Labutti K."/>
            <person name="Pangilinan J."/>
            <person name="Ruiz-Duenas F.J."/>
            <person name="Barrasa J.M."/>
            <person name="Sanchez-Garcia M."/>
            <person name="Camarero S."/>
            <person name="Miyauchi S."/>
            <person name="Serrano A."/>
            <person name="Linde D."/>
            <person name="Babiker R."/>
            <person name="Drula E."/>
            <person name="Ayuso-Fernandez I."/>
            <person name="Pacheco R."/>
            <person name="Padilla G."/>
            <person name="Ferreira P."/>
            <person name="Barriuso J."/>
            <person name="Kellner H."/>
            <person name="Castanera R."/>
            <person name="Alfaro M."/>
            <person name="Ramirez L."/>
            <person name="Pisabarro A.G."/>
            <person name="Kuo A."/>
            <person name="Tritt A."/>
            <person name="Lipzen A."/>
            <person name="He G."/>
            <person name="Yan M."/>
            <person name="Ng V."/>
            <person name="Cullen D."/>
            <person name="Martin F."/>
            <person name="Rosso M.-N."/>
            <person name="Henrissat B."/>
            <person name="Hibbett D."/>
            <person name="Martinez A.T."/>
            <person name="Grigoriev I.V."/>
        </authorList>
    </citation>
    <scope>NUCLEOTIDE SEQUENCE</scope>
    <source>
        <strain evidence="2">CIRM-BRFM 674</strain>
    </source>
</reference>
<name>A0A9P5Z386_9AGAR</name>